<comment type="caution">
    <text evidence="2">The sequence shown here is derived from an EMBL/GenBank/DDBJ whole genome shotgun (WGS) entry which is preliminary data.</text>
</comment>
<feature type="transmembrane region" description="Helical" evidence="1">
    <location>
        <begin position="12"/>
        <end position="28"/>
    </location>
</feature>
<name>A0A428MQA6_9BACT</name>
<keyword evidence="1" id="KW-0812">Transmembrane</keyword>
<organism evidence="2 3">
    <name type="scientific">Edaphobacter aggregans</name>
    <dbReference type="NCBI Taxonomy" id="570835"/>
    <lineage>
        <taxon>Bacteria</taxon>
        <taxon>Pseudomonadati</taxon>
        <taxon>Acidobacteriota</taxon>
        <taxon>Terriglobia</taxon>
        <taxon>Terriglobales</taxon>
        <taxon>Acidobacteriaceae</taxon>
        <taxon>Edaphobacter</taxon>
    </lineage>
</organism>
<sequence>MRDKTHTLSRWLSATFLVVIAVFGIVLIGHAPKWPIYVTIVAWVGFVFYLANRK</sequence>
<dbReference type="EMBL" id="RSDW01000001">
    <property type="protein sequence ID" value="RSL19065.1"/>
    <property type="molecule type" value="Genomic_DNA"/>
</dbReference>
<reference evidence="2 3" key="1">
    <citation type="submission" date="2018-12" db="EMBL/GenBank/DDBJ databases">
        <title>Sequencing of bacterial isolates from soil warming experiment in Harvard Forest, Massachusetts, USA.</title>
        <authorList>
            <person name="Deangelis K."/>
        </authorList>
    </citation>
    <scope>NUCLEOTIDE SEQUENCE [LARGE SCALE GENOMIC DNA]</scope>
    <source>
        <strain evidence="2 3">EB153</strain>
    </source>
</reference>
<feature type="transmembrane region" description="Helical" evidence="1">
    <location>
        <begin position="34"/>
        <end position="51"/>
    </location>
</feature>
<dbReference type="Proteomes" id="UP000269669">
    <property type="component" value="Unassembled WGS sequence"/>
</dbReference>
<protein>
    <submittedName>
        <fullName evidence="2">Uncharacterized protein</fullName>
    </submittedName>
</protein>
<gene>
    <name evidence="2" type="ORF">EDE15_4684</name>
</gene>
<keyword evidence="3" id="KW-1185">Reference proteome</keyword>
<evidence type="ECO:0000313" key="3">
    <source>
        <dbReference type="Proteomes" id="UP000269669"/>
    </source>
</evidence>
<evidence type="ECO:0000256" key="1">
    <source>
        <dbReference type="SAM" id="Phobius"/>
    </source>
</evidence>
<evidence type="ECO:0000313" key="2">
    <source>
        <dbReference type="EMBL" id="RSL19065.1"/>
    </source>
</evidence>
<proteinExistence type="predicted"/>
<keyword evidence="1" id="KW-1133">Transmembrane helix</keyword>
<dbReference type="AlphaFoldDB" id="A0A428MQA6"/>
<keyword evidence="1" id="KW-0472">Membrane</keyword>
<accession>A0A428MQA6</accession>